<evidence type="ECO:0000313" key="3">
    <source>
        <dbReference type="EMBL" id="TCJ89010.1"/>
    </source>
</evidence>
<accession>A0A4R1F664</accession>
<keyword evidence="2" id="KW-1133">Transmembrane helix</keyword>
<name>A0A4R1F664_9GAMM</name>
<dbReference type="AlphaFoldDB" id="A0A4R1F664"/>
<proteinExistence type="predicted"/>
<feature type="coiled-coil region" evidence="1">
    <location>
        <begin position="3"/>
        <end position="30"/>
    </location>
</feature>
<evidence type="ECO:0000256" key="2">
    <source>
        <dbReference type="SAM" id="Phobius"/>
    </source>
</evidence>
<sequence>MNIDVDHTEVAKLEETLNDFKQEWEEIQNKRSQTWRKYFAICFIGALIVSLLVPSFWWCGIFVIGYFAGSLFAMLRQNAKTSSQITEHQQQLKLVKLLRNFETSPFSDR</sequence>
<reference evidence="3 4" key="1">
    <citation type="submission" date="2019-03" db="EMBL/GenBank/DDBJ databases">
        <title>Genomic Encyclopedia of Type Strains, Phase IV (KMG-IV): sequencing the most valuable type-strain genomes for metagenomic binning, comparative biology and taxonomic classification.</title>
        <authorList>
            <person name="Goeker M."/>
        </authorList>
    </citation>
    <scope>NUCLEOTIDE SEQUENCE [LARGE SCALE GENOMIC DNA]</scope>
    <source>
        <strain evidence="3 4">DSM 24830</strain>
    </source>
</reference>
<keyword evidence="4" id="KW-1185">Reference proteome</keyword>
<dbReference type="RefSeq" id="WP_131904669.1">
    <property type="nucleotide sequence ID" value="NZ_BAAAFU010000008.1"/>
</dbReference>
<dbReference type="Proteomes" id="UP000294887">
    <property type="component" value="Unassembled WGS sequence"/>
</dbReference>
<evidence type="ECO:0000313" key="4">
    <source>
        <dbReference type="Proteomes" id="UP000294887"/>
    </source>
</evidence>
<keyword evidence="1" id="KW-0175">Coiled coil</keyword>
<feature type="transmembrane region" description="Helical" evidence="2">
    <location>
        <begin position="38"/>
        <end position="68"/>
    </location>
</feature>
<dbReference type="EMBL" id="SMFQ01000002">
    <property type="protein sequence ID" value="TCJ89010.1"/>
    <property type="molecule type" value="Genomic_DNA"/>
</dbReference>
<organism evidence="3 4">
    <name type="scientific">Cocleimonas flava</name>
    <dbReference type="NCBI Taxonomy" id="634765"/>
    <lineage>
        <taxon>Bacteria</taxon>
        <taxon>Pseudomonadati</taxon>
        <taxon>Pseudomonadota</taxon>
        <taxon>Gammaproteobacteria</taxon>
        <taxon>Thiotrichales</taxon>
        <taxon>Thiotrichaceae</taxon>
        <taxon>Cocleimonas</taxon>
    </lineage>
</organism>
<gene>
    <name evidence="3" type="ORF">EV695_0871</name>
</gene>
<comment type="caution">
    <text evidence="3">The sequence shown here is derived from an EMBL/GenBank/DDBJ whole genome shotgun (WGS) entry which is preliminary data.</text>
</comment>
<evidence type="ECO:0000256" key="1">
    <source>
        <dbReference type="SAM" id="Coils"/>
    </source>
</evidence>
<keyword evidence="2" id="KW-0472">Membrane</keyword>
<keyword evidence="2" id="KW-0812">Transmembrane</keyword>
<protein>
    <submittedName>
        <fullName evidence="3">Uncharacterized protein</fullName>
    </submittedName>
</protein>